<dbReference type="RefSeq" id="XP_040625889.1">
    <property type="nucleotide sequence ID" value="XM_040771296.1"/>
</dbReference>
<sequence>MPQAQEVVLSISQVDKDSHTLLLQVHKEGYEDKDEHEEDNAEEDNDLEVYPGVHLFTRTRVNGKDGGQSSCHGSPQNYPAVHPPLPTSDMDTTGRKLKKKKKPSKMMSSEQDEYSCLQQMRIMEEGTKNTELFLNVCSTFGNFCNGCSDSVIGICIVIASKSHLGESMMIPLGAPPVVNITGGVSLLH</sequence>
<evidence type="ECO:0000256" key="1">
    <source>
        <dbReference type="SAM" id="MobiDB-lite"/>
    </source>
</evidence>
<protein>
    <submittedName>
        <fullName evidence="2">Uncharacterized protein</fullName>
    </submittedName>
</protein>
<evidence type="ECO:0000313" key="3">
    <source>
        <dbReference type="Proteomes" id="UP000030653"/>
    </source>
</evidence>
<evidence type="ECO:0000313" key="2">
    <source>
        <dbReference type="EMBL" id="EJT98991.1"/>
    </source>
</evidence>
<accession>M5FZK0</accession>
<organism evidence="2 3">
    <name type="scientific">Dacryopinax primogenitus (strain DJM 731)</name>
    <name type="common">Brown rot fungus</name>
    <dbReference type="NCBI Taxonomy" id="1858805"/>
    <lineage>
        <taxon>Eukaryota</taxon>
        <taxon>Fungi</taxon>
        <taxon>Dikarya</taxon>
        <taxon>Basidiomycota</taxon>
        <taxon>Agaricomycotina</taxon>
        <taxon>Dacrymycetes</taxon>
        <taxon>Dacrymycetales</taxon>
        <taxon>Dacrymycetaceae</taxon>
        <taxon>Dacryopinax</taxon>
    </lineage>
</organism>
<feature type="region of interest" description="Disordered" evidence="1">
    <location>
        <begin position="61"/>
        <end position="111"/>
    </location>
</feature>
<dbReference type="HOGENOM" id="CLU_1441013_0_0_1"/>
<dbReference type="AlphaFoldDB" id="M5FZK0"/>
<name>M5FZK0_DACPD</name>
<feature type="region of interest" description="Disordered" evidence="1">
    <location>
        <begin position="27"/>
        <end position="46"/>
    </location>
</feature>
<feature type="compositionally biased region" description="Acidic residues" evidence="1">
    <location>
        <begin position="31"/>
        <end position="46"/>
    </location>
</feature>
<dbReference type="Proteomes" id="UP000030653">
    <property type="component" value="Unassembled WGS sequence"/>
</dbReference>
<dbReference type="EMBL" id="JH795871">
    <property type="protein sequence ID" value="EJT98991.1"/>
    <property type="molecule type" value="Genomic_DNA"/>
</dbReference>
<feature type="compositionally biased region" description="Polar residues" evidence="1">
    <location>
        <begin position="67"/>
        <end position="77"/>
    </location>
</feature>
<dbReference type="GeneID" id="63686358"/>
<reference evidence="2 3" key="1">
    <citation type="journal article" date="2012" name="Science">
        <title>The Paleozoic origin of enzymatic lignin decomposition reconstructed from 31 fungal genomes.</title>
        <authorList>
            <person name="Floudas D."/>
            <person name="Binder M."/>
            <person name="Riley R."/>
            <person name="Barry K."/>
            <person name="Blanchette R.A."/>
            <person name="Henrissat B."/>
            <person name="Martinez A.T."/>
            <person name="Otillar R."/>
            <person name="Spatafora J.W."/>
            <person name="Yadav J.S."/>
            <person name="Aerts A."/>
            <person name="Benoit I."/>
            <person name="Boyd A."/>
            <person name="Carlson A."/>
            <person name="Copeland A."/>
            <person name="Coutinho P.M."/>
            <person name="de Vries R.P."/>
            <person name="Ferreira P."/>
            <person name="Findley K."/>
            <person name="Foster B."/>
            <person name="Gaskell J."/>
            <person name="Glotzer D."/>
            <person name="Gorecki P."/>
            <person name="Heitman J."/>
            <person name="Hesse C."/>
            <person name="Hori C."/>
            <person name="Igarashi K."/>
            <person name="Jurgens J.A."/>
            <person name="Kallen N."/>
            <person name="Kersten P."/>
            <person name="Kohler A."/>
            <person name="Kuees U."/>
            <person name="Kumar T.K.A."/>
            <person name="Kuo A."/>
            <person name="LaButti K."/>
            <person name="Larrondo L.F."/>
            <person name="Lindquist E."/>
            <person name="Ling A."/>
            <person name="Lombard V."/>
            <person name="Lucas S."/>
            <person name="Lundell T."/>
            <person name="Martin R."/>
            <person name="McLaughlin D.J."/>
            <person name="Morgenstern I."/>
            <person name="Morin E."/>
            <person name="Murat C."/>
            <person name="Nagy L.G."/>
            <person name="Nolan M."/>
            <person name="Ohm R.A."/>
            <person name="Patyshakuliyeva A."/>
            <person name="Rokas A."/>
            <person name="Ruiz-Duenas F.J."/>
            <person name="Sabat G."/>
            <person name="Salamov A."/>
            <person name="Samejima M."/>
            <person name="Schmutz J."/>
            <person name="Slot J.C."/>
            <person name="St John F."/>
            <person name="Stenlid J."/>
            <person name="Sun H."/>
            <person name="Sun S."/>
            <person name="Syed K."/>
            <person name="Tsang A."/>
            <person name="Wiebenga A."/>
            <person name="Young D."/>
            <person name="Pisabarro A."/>
            <person name="Eastwood D.C."/>
            <person name="Martin F."/>
            <person name="Cullen D."/>
            <person name="Grigoriev I.V."/>
            <person name="Hibbett D.S."/>
        </authorList>
    </citation>
    <scope>NUCLEOTIDE SEQUENCE [LARGE SCALE GENOMIC DNA]</scope>
    <source>
        <strain evidence="2 3">DJM-731 SS1</strain>
    </source>
</reference>
<proteinExistence type="predicted"/>
<keyword evidence="3" id="KW-1185">Reference proteome</keyword>
<gene>
    <name evidence="2" type="ORF">DACRYDRAFT_17675</name>
</gene>
<feature type="compositionally biased region" description="Basic residues" evidence="1">
    <location>
        <begin position="95"/>
        <end position="104"/>
    </location>
</feature>